<evidence type="ECO:0000256" key="1">
    <source>
        <dbReference type="SAM" id="SignalP"/>
    </source>
</evidence>
<evidence type="ECO:0000313" key="4">
    <source>
        <dbReference type="RefSeq" id="XP_036365015.1"/>
    </source>
</evidence>
<sequence>MPTGNVIVFYFGILLIPSIKQIFTLSQCDITKGDCVADDKREEYYCKRTCFRKPDSCKGYGDVDLFGKDQKYQCNCKYLSDCQFQILSKCENGCLPGYKEPYCQKRKYHEFIKNESSTYSYLFSSDNKQAKKPQIRIFFRNTYRFSTVEIYSNFADSTMKVSFP</sequence>
<protein>
    <submittedName>
        <fullName evidence="3 4">Uncharacterized protein LOC115219171 isoform X2</fullName>
    </submittedName>
</protein>
<feature type="signal peptide" evidence="1">
    <location>
        <begin position="1"/>
        <end position="21"/>
    </location>
</feature>
<name>A0A6P7T2Y3_9MOLL</name>
<dbReference type="AlphaFoldDB" id="A0A6P7T2Y3"/>
<keyword evidence="2" id="KW-1185">Reference proteome</keyword>
<gene>
    <name evidence="3 4" type="primary">LOC115219171</name>
</gene>
<evidence type="ECO:0000313" key="3">
    <source>
        <dbReference type="RefSeq" id="XP_029645138.1"/>
    </source>
</evidence>
<keyword evidence="1" id="KW-0732">Signal</keyword>
<feature type="chain" id="PRO_5045019728" evidence="1">
    <location>
        <begin position="22"/>
        <end position="164"/>
    </location>
</feature>
<dbReference type="RefSeq" id="XP_029645138.1">
    <property type="nucleotide sequence ID" value="XM_029789278.2"/>
</dbReference>
<reference evidence="3 4" key="1">
    <citation type="submission" date="2025-08" db="UniProtKB">
        <authorList>
            <consortium name="RefSeq"/>
        </authorList>
    </citation>
    <scope>IDENTIFICATION</scope>
</reference>
<organism evidence="2 3">
    <name type="scientific">Octopus sinensis</name>
    <name type="common">East Asian common octopus</name>
    <dbReference type="NCBI Taxonomy" id="2607531"/>
    <lineage>
        <taxon>Eukaryota</taxon>
        <taxon>Metazoa</taxon>
        <taxon>Spiralia</taxon>
        <taxon>Lophotrochozoa</taxon>
        <taxon>Mollusca</taxon>
        <taxon>Cephalopoda</taxon>
        <taxon>Coleoidea</taxon>
        <taxon>Octopodiformes</taxon>
        <taxon>Octopoda</taxon>
        <taxon>Incirrata</taxon>
        <taxon>Octopodidae</taxon>
        <taxon>Octopus</taxon>
    </lineage>
</organism>
<evidence type="ECO:0000313" key="2">
    <source>
        <dbReference type="Proteomes" id="UP000515154"/>
    </source>
</evidence>
<dbReference type="RefSeq" id="XP_036365015.1">
    <property type="nucleotide sequence ID" value="XM_036509122.1"/>
</dbReference>
<dbReference type="KEGG" id="osn:115219171"/>
<accession>A0A6P7T2Y3</accession>
<proteinExistence type="predicted"/>
<dbReference type="Proteomes" id="UP000515154">
    <property type="component" value="Linkage group LG14"/>
</dbReference>